<name>A0A7S1BQ12_9STRA</name>
<dbReference type="EMBL" id="HBFR01029702">
    <property type="protein sequence ID" value="CAD8894396.1"/>
    <property type="molecule type" value="Transcribed_RNA"/>
</dbReference>
<protein>
    <submittedName>
        <fullName evidence="3">Uncharacterized protein</fullName>
    </submittedName>
</protein>
<dbReference type="AlphaFoldDB" id="A0A7S1BQ12"/>
<feature type="region of interest" description="Disordered" evidence="1">
    <location>
        <begin position="35"/>
        <end position="55"/>
    </location>
</feature>
<gene>
    <name evidence="3" type="ORF">CHYS00102_LOCUS21609</name>
</gene>
<reference evidence="3" key="1">
    <citation type="submission" date="2021-01" db="EMBL/GenBank/DDBJ databases">
        <authorList>
            <person name="Corre E."/>
            <person name="Pelletier E."/>
            <person name="Niang G."/>
            <person name="Scheremetjew M."/>
            <person name="Finn R."/>
            <person name="Kale V."/>
            <person name="Holt S."/>
            <person name="Cochrane G."/>
            <person name="Meng A."/>
            <person name="Brown T."/>
            <person name="Cohen L."/>
        </authorList>
    </citation>
    <scope>NUCLEOTIDE SEQUENCE</scope>
    <source>
        <strain evidence="3">308</strain>
    </source>
</reference>
<feature type="transmembrane region" description="Helical" evidence="2">
    <location>
        <begin position="324"/>
        <end position="348"/>
    </location>
</feature>
<feature type="transmembrane region" description="Helical" evidence="2">
    <location>
        <begin position="224"/>
        <end position="247"/>
    </location>
</feature>
<dbReference type="PANTHER" id="PTHR33802:SF1">
    <property type="entry name" value="XK-RELATED PROTEIN"/>
    <property type="match status" value="1"/>
</dbReference>
<feature type="compositionally biased region" description="Acidic residues" evidence="1">
    <location>
        <begin position="44"/>
        <end position="53"/>
    </location>
</feature>
<feature type="transmembrane region" description="Helical" evidence="2">
    <location>
        <begin position="188"/>
        <end position="212"/>
    </location>
</feature>
<dbReference type="PANTHER" id="PTHR33802">
    <property type="entry name" value="SI:CH211-161H7.5-RELATED"/>
    <property type="match status" value="1"/>
</dbReference>
<keyword evidence="2" id="KW-0812">Transmembrane</keyword>
<keyword evidence="2" id="KW-1133">Transmembrane helix</keyword>
<keyword evidence="2" id="KW-0472">Membrane</keyword>
<accession>A0A7S1BQ12</accession>
<evidence type="ECO:0000313" key="3">
    <source>
        <dbReference type="EMBL" id="CAD8894396.1"/>
    </source>
</evidence>
<feature type="transmembrane region" description="Helical" evidence="2">
    <location>
        <begin position="259"/>
        <end position="279"/>
    </location>
</feature>
<organism evidence="3">
    <name type="scientific">Corethron hystrix</name>
    <dbReference type="NCBI Taxonomy" id="216773"/>
    <lineage>
        <taxon>Eukaryota</taxon>
        <taxon>Sar</taxon>
        <taxon>Stramenopiles</taxon>
        <taxon>Ochrophyta</taxon>
        <taxon>Bacillariophyta</taxon>
        <taxon>Coscinodiscophyceae</taxon>
        <taxon>Corethrophycidae</taxon>
        <taxon>Corethrales</taxon>
        <taxon>Corethraceae</taxon>
        <taxon>Corethron</taxon>
    </lineage>
</organism>
<evidence type="ECO:0000256" key="2">
    <source>
        <dbReference type="SAM" id="Phobius"/>
    </source>
</evidence>
<evidence type="ECO:0000256" key="1">
    <source>
        <dbReference type="SAM" id="MobiDB-lite"/>
    </source>
</evidence>
<sequence length="368" mass="42727">MMPQDSQKGNKNKAKIKFNEDEIVIDARLPPPVSSLRTYTSLGDDTETETESDSFERTKSTYSMSEYMTARSWYTRYTQWELPELNSYNVMNWFFFVANVAISFIIGQFGFFGCTPLRVQNETYRVLLSPINWSFYVWTLIYTLEGYFVLAQLHSANNTKRTVLSIKYWFSVACMANGVYTVSFSLGILWLATLSTGICWICLSWIIVTHHFTVKKKILDKTSFLVLGISFHAGWMTFLFVLNFNMLLVDLYSDPLCHLLTTIISMVLLYTIAGLWLLLPHFPSYPIPLVLSWGFFGMGYELHQGVVQRIELQFELYLIRSLNYFSWALNIFILVFCLLRIISALLSLRKINKRKRKTASMEDETDVV</sequence>
<feature type="transmembrane region" description="Helical" evidence="2">
    <location>
        <begin position="93"/>
        <end position="113"/>
    </location>
</feature>
<proteinExistence type="predicted"/>
<feature type="transmembrane region" description="Helical" evidence="2">
    <location>
        <begin position="133"/>
        <end position="150"/>
    </location>
</feature>